<evidence type="ECO:0000256" key="1">
    <source>
        <dbReference type="ARBA" id="ARBA00004173"/>
    </source>
</evidence>
<gene>
    <name evidence="6" type="ORF">CSSPTR1EN2_LOCUS16023</name>
</gene>
<sequence length="105" mass="11659">MDKTAVGFLVAVLAITAAGIVQVHTMQKRERENLHAGVIRDERLMADKKQQQQQQQQQGAHQALNSQMFSMLHRSADHESTINPIAIPSISSHADNVEDVLIAHK</sequence>
<comment type="similarity">
    <text evidence="2">Belongs to the PET117 family.</text>
</comment>
<dbReference type="Pfam" id="PF15786">
    <property type="entry name" value="PET117"/>
    <property type="match status" value="1"/>
</dbReference>
<proteinExistence type="inferred from homology"/>
<evidence type="ECO:0000256" key="2">
    <source>
        <dbReference type="ARBA" id="ARBA00008197"/>
    </source>
</evidence>
<evidence type="ECO:0000313" key="7">
    <source>
        <dbReference type="Proteomes" id="UP001497512"/>
    </source>
</evidence>
<evidence type="ECO:0000256" key="3">
    <source>
        <dbReference type="ARBA" id="ARBA00022946"/>
    </source>
</evidence>
<feature type="compositionally biased region" description="Polar residues" evidence="5">
    <location>
        <begin position="59"/>
        <end position="69"/>
    </location>
</feature>
<evidence type="ECO:0000256" key="5">
    <source>
        <dbReference type="SAM" id="MobiDB-lite"/>
    </source>
</evidence>
<evidence type="ECO:0000256" key="4">
    <source>
        <dbReference type="ARBA" id="ARBA00023128"/>
    </source>
</evidence>
<dbReference type="EMBL" id="OZ019896">
    <property type="protein sequence ID" value="CAK9222354.1"/>
    <property type="molecule type" value="Genomic_DNA"/>
</dbReference>
<accession>A0ABP0UI25</accession>
<protein>
    <submittedName>
        <fullName evidence="6">Uncharacterized protein</fullName>
    </submittedName>
</protein>
<dbReference type="PANTHER" id="PTHR28163">
    <property type="entry name" value="PROTEIN PET117 HOMOLOG, MITOCHONDRIAL"/>
    <property type="match status" value="1"/>
</dbReference>
<keyword evidence="4" id="KW-0496">Mitochondrion</keyword>
<name>A0ABP0UI25_9BRYO</name>
<dbReference type="Proteomes" id="UP001497512">
    <property type="component" value="Chromosome 4"/>
</dbReference>
<evidence type="ECO:0000313" key="6">
    <source>
        <dbReference type="EMBL" id="CAK9222354.1"/>
    </source>
</evidence>
<feature type="region of interest" description="Disordered" evidence="5">
    <location>
        <begin position="46"/>
        <end position="71"/>
    </location>
</feature>
<keyword evidence="7" id="KW-1185">Reference proteome</keyword>
<reference evidence="6" key="1">
    <citation type="submission" date="2024-02" db="EMBL/GenBank/DDBJ databases">
        <authorList>
            <consortium name="ELIXIR-Norway"/>
            <consortium name="Elixir Norway"/>
        </authorList>
    </citation>
    <scope>NUCLEOTIDE SEQUENCE</scope>
</reference>
<dbReference type="InterPro" id="IPR031568">
    <property type="entry name" value="Pet117"/>
</dbReference>
<keyword evidence="3" id="KW-0809">Transit peptide</keyword>
<dbReference type="PANTHER" id="PTHR28163:SF1">
    <property type="entry name" value="PROTEIN PET117 HOMOLOG, MITOCHONDRIAL"/>
    <property type="match status" value="1"/>
</dbReference>
<comment type="subcellular location">
    <subcellularLocation>
        <location evidence="1">Mitochondrion</location>
    </subcellularLocation>
</comment>
<organism evidence="6 7">
    <name type="scientific">Sphagnum troendelagicum</name>
    <dbReference type="NCBI Taxonomy" id="128251"/>
    <lineage>
        <taxon>Eukaryota</taxon>
        <taxon>Viridiplantae</taxon>
        <taxon>Streptophyta</taxon>
        <taxon>Embryophyta</taxon>
        <taxon>Bryophyta</taxon>
        <taxon>Sphagnophytina</taxon>
        <taxon>Sphagnopsida</taxon>
        <taxon>Sphagnales</taxon>
        <taxon>Sphagnaceae</taxon>
        <taxon>Sphagnum</taxon>
    </lineage>
</organism>